<evidence type="ECO:0000313" key="2">
    <source>
        <dbReference type="EMBL" id="RLT80562.1"/>
    </source>
</evidence>
<protein>
    <submittedName>
        <fullName evidence="2">DUF4886 domain-containing protein</fullName>
    </submittedName>
</protein>
<dbReference type="RefSeq" id="WP_121765575.1">
    <property type="nucleotide sequence ID" value="NZ_RAZM01000017.1"/>
</dbReference>
<dbReference type="Pfam" id="PF16227">
    <property type="entry name" value="DUF4886"/>
    <property type="match status" value="1"/>
</dbReference>
<evidence type="ECO:0000259" key="1">
    <source>
        <dbReference type="Pfam" id="PF16227"/>
    </source>
</evidence>
<feature type="domain" description="DUF4886" evidence="1">
    <location>
        <begin position="144"/>
        <end position="383"/>
    </location>
</feature>
<dbReference type="Proteomes" id="UP000267159">
    <property type="component" value="Unassembled WGS sequence"/>
</dbReference>
<dbReference type="GO" id="GO:0016788">
    <property type="term" value="F:hydrolase activity, acting on ester bonds"/>
    <property type="evidence" value="ECO:0007669"/>
    <property type="project" value="UniProtKB-ARBA"/>
</dbReference>
<sequence>MTMKTIKWNNNFLLAGLLFIVSLLSVGGVLVSCSESEKIVTQIEEKIVYVDGKWMVVASKEVTVTTGETVTLNVSVGGDENLKPEYTCTSENPNIAGVAVDADGRHVTITGVSAGNTSVTIECPTDTKPLVATIPVTVEQGAIRILAIGNSFSQDAVEQYLYELGAAVGHDFIIGNMYIGGCDLDRHLANLQSDAEAYEYRKVVDGEKVLKNKYKLSQALADESWDYISLQQASGKSGKYDTYTALADLIAGIQARCPQAKLMWHQTWAYASSSTHESFPDYDSNQMTMYNAIVSAARQAVTNHTALNLLIPSGTAIQNARTSFLGDAFNRDGYHLEVTYGRYTAACTWFEMITGQNVVGNPYAPETIDPQVVKIAQNAAHYAVQKPDEVTDMVNFKEPEIAGTDLKAPVYIDFGPTSLSATPWNNITSHQESSTSSWIKDAENNYTNIGVRVLGGFTATHAGVGSEPASPVTVDGVAFPLTAWKDGLLVGGEKNKGDVGPGRIEISQLDAARKYNFMILAIRFNGSKDARISSYKLVGKTESEVKEVKTGIKDVAAFNAAIFEEYIAKFENIEPDSEGKVIVEVKGIDTGLAAEGHINALCISPVK</sequence>
<dbReference type="STRING" id="1235814.GCA_000613385_04388"/>
<dbReference type="Gene3D" id="3.40.50.1110">
    <property type="entry name" value="SGNH hydrolase"/>
    <property type="match status" value="1"/>
</dbReference>
<dbReference type="PROSITE" id="PS51257">
    <property type="entry name" value="PROKAR_LIPOPROTEIN"/>
    <property type="match status" value="1"/>
</dbReference>
<reference evidence="2 3" key="1">
    <citation type="submission" date="2018-09" db="EMBL/GenBank/DDBJ databases">
        <title>Murine metabolic-syndrome-specific gut microbial biobank.</title>
        <authorList>
            <person name="Liu C."/>
        </authorList>
    </citation>
    <scope>NUCLEOTIDE SEQUENCE [LARGE SCALE GENOMIC DNA]</scope>
    <source>
        <strain evidence="2 3">0.1X-D8-26</strain>
    </source>
</reference>
<organism evidence="2 3">
    <name type="scientific">Bacteroides acidifaciens</name>
    <dbReference type="NCBI Taxonomy" id="85831"/>
    <lineage>
        <taxon>Bacteria</taxon>
        <taxon>Pseudomonadati</taxon>
        <taxon>Bacteroidota</taxon>
        <taxon>Bacteroidia</taxon>
        <taxon>Bacteroidales</taxon>
        <taxon>Bacteroidaceae</taxon>
        <taxon>Bacteroides</taxon>
    </lineage>
</organism>
<name>A0A3L7Z2A1_9BACE</name>
<comment type="caution">
    <text evidence="2">The sequence shown here is derived from an EMBL/GenBank/DDBJ whole genome shotgun (WGS) entry which is preliminary data.</text>
</comment>
<dbReference type="InterPro" id="IPR032616">
    <property type="entry name" value="DUF4886"/>
</dbReference>
<dbReference type="EMBL" id="RAZM01000017">
    <property type="protein sequence ID" value="RLT80562.1"/>
    <property type="molecule type" value="Genomic_DNA"/>
</dbReference>
<gene>
    <name evidence="2" type="ORF">D7Y07_07600</name>
</gene>
<dbReference type="AlphaFoldDB" id="A0A3L7Z2A1"/>
<dbReference type="InterPro" id="IPR036514">
    <property type="entry name" value="SGNH_hydro_sf"/>
</dbReference>
<proteinExistence type="predicted"/>
<dbReference type="Gene3D" id="2.60.40.1080">
    <property type="match status" value="1"/>
</dbReference>
<accession>A0A3L7Z2A1</accession>
<evidence type="ECO:0000313" key="3">
    <source>
        <dbReference type="Proteomes" id="UP000267159"/>
    </source>
</evidence>